<evidence type="ECO:0008006" key="4">
    <source>
        <dbReference type="Google" id="ProtNLM"/>
    </source>
</evidence>
<keyword evidence="1" id="KW-0808">Transferase</keyword>
<dbReference type="PANTHER" id="PTHR48207:SF3">
    <property type="entry name" value="SUCCINATE--HYDROXYMETHYLGLUTARATE COA-TRANSFERASE"/>
    <property type="match status" value="1"/>
</dbReference>
<dbReference type="InterPro" id="IPR044855">
    <property type="entry name" value="CoA-Trfase_III_dom3_sf"/>
</dbReference>
<gene>
    <name evidence="2" type="ORF">CH339_17150</name>
</gene>
<dbReference type="Proteomes" id="UP000249299">
    <property type="component" value="Unassembled WGS sequence"/>
</dbReference>
<dbReference type="EMBL" id="NPEV01000042">
    <property type="protein sequence ID" value="RAI25684.1"/>
    <property type="molecule type" value="Genomic_DNA"/>
</dbReference>
<dbReference type="InterPro" id="IPR023606">
    <property type="entry name" value="CoA-Trfase_III_dom_1_sf"/>
</dbReference>
<proteinExistence type="predicted"/>
<reference evidence="2 3" key="1">
    <citation type="submission" date="2017-07" db="EMBL/GenBank/DDBJ databases">
        <title>Draft Genome Sequences of Select Purple Nonsulfur Bacteria.</title>
        <authorList>
            <person name="Lasarre B."/>
            <person name="Mckinlay J.B."/>
        </authorList>
    </citation>
    <scope>NUCLEOTIDE SEQUENCE [LARGE SCALE GENOMIC DNA]</scope>
    <source>
        <strain evidence="2 3">DSM 11290</strain>
    </source>
</reference>
<protein>
    <recommendedName>
        <fullName evidence="4">Carnitine dehydratase</fullName>
    </recommendedName>
</protein>
<comment type="caution">
    <text evidence="2">The sequence shown here is derived from an EMBL/GenBank/DDBJ whole genome shotgun (WGS) entry which is preliminary data.</text>
</comment>
<dbReference type="AlphaFoldDB" id="A0A327JJU9"/>
<dbReference type="InterPro" id="IPR050483">
    <property type="entry name" value="CoA-transferase_III_domain"/>
</dbReference>
<evidence type="ECO:0000313" key="3">
    <source>
        <dbReference type="Proteomes" id="UP000249299"/>
    </source>
</evidence>
<keyword evidence="3" id="KW-1185">Reference proteome</keyword>
<organism evidence="2 3">
    <name type="scientific">Rhodobium orientis</name>
    <dbReference type="NCBI Taxonomy" id="34017"/>
    <lineage>
        <taxon>Bacteria</taxon>
        <taxon>Pseudomonadati</taxon>
        <taxon>Pseudomonadota</taxon>
        <taxon>Alphaproteobacteria</taxon>
        <taxon>Hyphomicrobiales</taxon>
        <taxon>Rhodobiaceae</taxon>
        <taxon>Rhodobium</taxon>
    </lineage>
</organism>
<dbReference type="RefSeq" id="WP_111435617.1">
    <property type="nucleotide sequence ID" value="NZ_JACIGG010000003.1"/>
</dbReference>
<dbReference type="SUPFAM" id="SSF89796">
    <property type="entry name" value="CoA-transferase family III (CaiB/BaiF)"/>
    <property type="match status" value="1"/>
</dbReference>
<sequence length="397" mass="42717">MEYTNGSALSGLKVLDMGRVLAGPACTALLADLGADVIKLETPGVGDDSRINLPKQNGQSTYFVNFNRSKKGITLNLKKGKDIFLRLIKEVDVLVENFRPGVMKKLGFDYETLREINPGLIYAAVSGFGQTGPYSQRAGFDPVAQALSGMMSITGYPDRPPVRCGSSVADVMAGMNATIGILAALQHRHATGRGQFIDASLVEAAIVGMASVNQVYLTTGVVPQRQGNGYTACAPGGCYHAIGGEVALLAMGEVAWEKLCNIIGRPELLQRPEFANNDERVKNKPELDRLIDEATSTIPIDDLVERLLAAKMPVSPIYNIAQVAADPHLADDRHVFTEVDHPTIGKVKITNQPFKMSETNPHVRGPSPSLGQHNNAVYRALGYSDKEIEDFAANGTI</sequence>
<dbReference type="GO" id="GO:0008410">
    <property type="term" value="F:CoA-transferase activity"/>
    <property type="evidence" value="ECO:0007669"/>
    <property type="project" value="TreeGrafter"/>
</dbReference>
<dbReference type="PANTHER" id="PTHR48207">
    <property type="entry name" value="SUCCINATE--HYDROXYMETHYLGLUTARATE COA-TRANSFERASE"/>
    <property type="match status" value="1"/>
</dbReference>
<dbReference type="OrthoDB" id="9806585at2"/>
<evidence type="ECO:0000313" key="2">
    <source>
        <dbReference type="EMBL" id="RAI25684.1"/>
    </source>
</evidence>
<evidence type="ECO:0000256" key="1">
    <source>
        <dbReference type="ARBA" id="ARBA00022679"/>
    </source>
</evidence>
<dbReference type="Gene3D" id="3.30.1540.10">
    <property type="entry name" value="formyl-coa transferase, domain 3"/>
    <property type="match status" value="1"/>
</dbReference>
<name>A0A327JJU9_9HYPH</name>
<dbReference type="InterPro" id="IPR003673">
    <property type="entry name" value="CoA-Trfase_fam_III"/>
</dbReference>
<dbReference type="Pfam" id="PF02515">
    <property type="entry name" value="CoA_transf_3"/>
    <property type="match status" value="1"/>
</dbReference>
<accession>A0A327JJU9</accession>
<dbReference type="Gene3D" id="3.40.50.10540">
    <property type="entry name" value="Crotonobetainyl-coa:carnitine coa-transferase, domain 1"/>
    <property type="match status" value="1"/>
</dbReference>